<keyword evidence="2" id="KW-0808">Transferase</keyword>
<gene>
    <name evidence="2" type="ORF">ACFSKK_09165</name>
</gene>
<evidence type="ECO:0000313" key="2">
    <source>
        <dbReference type="EMBL" id="MFD2213846.1"/>
    </source>
</evidence>
<sequence>MLHQFSRNELAIGKEGLNILKNSTVAVLGIGGVGSFSAEALARSGVGRLVLVDKDDVDITNVNRQIHALVSTVGQPKVDLMAARIKDINPECEVISLKMFYTEETYEQFFDQNLDYVIDASDTISYKIHLMKECLKRNIPVISSMGAANKTDPTRFQIADISKTHTDPIAKVIRTRLRKEGIKKGIKVVFSDESPIVIREEVRKEVGNDAAPIRKAKMPPSSNAFVPSVAGLIMGGHVITELLKDIKITRVKDEKQS</sequence>
<dbReference type="EMBL" id="JBHUIK010000002">
    <property type="protein sequence ID" value="MFD2213846.1"/>
    <property type="molecule type" value="Genomic_DNA"/>
</dbReference>
<dbReference type="Pfam" id="PF00899">
    <property type="entry name" value="ThiF"/>
    <property type="match status" value="1"/>
</dbReference>
<dbReference type="Gene3D" id="3.40.50.720">
    <property type="entry name" value="NAD(P)-binding Rossmann-like Domain"/>
    <property type="match status" value="1"/>
</dbReference>
<dbReference type="RefSeq" id="WP_098797929.1">
    <property type="nucleotide sequence ID" value="NZ_CP095550.1"/>
</dbReference>
<keyword evidence="3" id="KW-1185">Reference proteome</keyword>
<reference evidence="3" key="1">
    <citation type="journal article" date="2019" name="Int. J. Syst. Evol. Microbiol.">
        <title>The Global Catalogue of Microorganisms (GCM) 10K type strain sequencing project: providing services to taxonomists for standard genome sequencing and annotation.</title>
        <authorList>
            <consortium name="The Broad Institute Genomics Platform"/>
            <consortium name="The Broad Institute Genome Sequencing Center for Infectious Disease"/>
            <person name="Wu L."/>
            <person name="Ma J."/>
        </authorList>
    </citation>
    <scope>NUCLEOTIDE SEQUENCE [LARGE SCALE GENOMIC DNA]</scope>
    <source>
        <strain evidence="3">CGMCC 1.15474</strain>
    </source>
</reference>
<dbReference type="InterPro" id="IPR045886">
    <property type="entry name" value="ThiF/MoeB/HesA"/>
</dbReference>
<proteinExistence type="predicted"/>
<dbReference type="Proteomes" id="UP001597318">
    <property type="component" value="Unassembled WGS sequence"/>
</dbReference>
<protein>
    <submittedName>
        <fullName evidence="2">ThiF family adenylyltransferase</fullName>
    </submittedName>
</protein>
<accession>A0ABW5BYJ3</accession>
<dbReference type="SUPFAM" id="SSF69572">
    <property type="entry name" value="Activating enzymes of the ubiquitin-like proteins"/>
    <property type="match status" value="1"/>
</dbReference>
<evidence type="ECO:0000313" key="3">
    <source>
        <dbReference type="Proteomes" id="UP001597318"/>
    </source>
</evidence>
<name>A0ABW5BYJ3_9BACI</name>
<dbReference type="InterPro" id="IPR035985">
    <property type="entry name" value="Ubiquitin-activating_enz"/>
</dbReference>
<feature type="domain" description="THIF-type NAD/FAD binding fold" evidence="1">
    <location>
        <begin position="6"/>
        <end position="243"/>
    </location>
</feature>
<dbReference type="GO" id="GO:0016779">
    <property type="term" value="F:nucleotidyltransferase activity"/>
    <property type="evidence" value="ECO:0007669"/>
    <property type="project" value="UniProtKB-KW"/>
</dbReference>
<comment type="caution">
    <text evidence="2">The sequence shown here is derived from an EMBL/GenBank/DDBJ whole genome shotgun (WGS) entry which is preliminary data.</text>
</comment>
<dbReference type="PANTHER" id="PTHR43267:SF1">
    <property type="entry name" value="TRNA THREONYLCARBAMOYLADENOSINE DEHYDRATASE"/>
    <property type="match status" value="1"/>
</dbReference>
<evidence type="ECO:0000259" key="1">
    <source>
        <dbReference type="Pfam" id="PF00899"/>
    </source>
</evidence>
<dbReference type="CDD" id="cd00755">
    <property type="entry name" value="YgdL_like"/>
    <property type="match status" value="1"/>
</dbReference>
<keyword evidence="2" id="KW-0548">Nucleotidyltransferase</keyword>
<organism evidence="2 3">
    <name type="scientific">Metabacillus endolithicus</name>
    <dbReference type="NCBI Taxonomy" id="1535204"/>
    <lineage>
        <taxon>Bacteria</taxon>
        <taxon>Bacillati</taxon>
        <taxon>Bacillota</taxon>
        <taxon>Bacilli</taxon>
        <taxon>Bacillales</taxon>
        <taxon>Bacillaceae</taxon>
        <taxon>Metabacillus</taxon>
    </lineage>
</organism>
<dbReference type="InterPro" id="IPR000594">
    <property type="entry name" value="ThiF_NAD_FAD-bd"/>
</dbReference>
<dbReference type="PANTHER" id="PTHR43267">
    <property type="entry name" value="TRNA THREONYLCARBAMOYLADENOSINE DEHYDRATASE"/>
    <property type="match status" value="1"/>
</dbReference>